<keyword evidence="1" id="KW-1133">Transmembrane helix</keyword>
<dbReference type="EMBL" id="HBUE01214011">
    <property type="protein sequence ID" value="CAG6535843.1"/>
    <property type="molecule type" value="Transcribed_RNA"/>
</dbReference>
<name>A0A8D8HIW0_CULPI</name>
<organism evidence="2">
    <name type="scientific">Culex pipiens</name>
    <name type="common">House mosquito</name>
    <dbReference type="NCBI Taxonomy" id="7175"/>
    <lineage>
        <taxon>Eukaryota</taxon>
        <taxon>Metazoa</taxon>
        <taxon>Ecdysozoa</taxon>
        <taxon>Arthropoda</taxon>
        <taxon>Hexapoda</taxon>
        <taxon>Insecta</taxon>
        <taxon>Pterygota</taxon>
        <taxon>Neoptera</taxon>
        <taxon>Endopterygota</taxon>
        <taxon>Diptera</taxon>
        <taxon>Nematocera</taxon>
        <taxon>Culicoidea</taxon>
        <taxon>Culicidae</taxon>
        <taxon>Culicinae</taxon>
        <taxon>Culicini</taxon>
        <taxon>Culex</taxon>
        <taxon>Culex</taxon>
    </lineage>
</organism>
<keyword evidence="1" id="KW-0812">Transmembrane</keyword>
<dbReference type="EMBL" id="HBUE01320516">
    <property type="protein sequence ID" value="CAG6587830.1"/>
    <property type="molecule type" value="Transcribed_RNA"/>
</dbReference>
<dbReference type="EMBL" id="HBUE01214009">
    <property type="protein sequence ID" value="CAG6535842.1"/>
    <property type="molecule type" value="Transcribed_RNA"/>
</dbReference>
<sequence length="135" mass="15845">MLSSHKSSLRKIYTLYLFLNRYCKEFSLFEVDRAAALANCVYLKLLVMIFMSCFVVTVPSRIPDEHVFQVGFIFQQYYWLQCLLLMNLFQVLFFFFAKSRWTVSFPHTVTIPWRSSAEDVPIHRLGLGHNSTNTG</sequence>
<feature type="transmembrane region" description="Helical" evidence="1">
    <location>
        <begin position="34"/>
        <end position="58"/>
    </location>
</feature>
<keyword evidence="1" id="KW-0472">Membrane</keyword>
<protein>
    <submittedName>
        <fullName evidence="2">(northern house mosquito) hypothetical protein</fullName>
    </submittedName>
</protein>
<reference evidence="2" key="1">
    <citation type="submission" date="2021-05" db="EMBL/GenBank/DDBJ databases">
        <authorList>
            <person name="Alioto T."/>
            <person name="Alioto T."/>
            <person name="Gomez Garrido J."/>
        </authorList>
    </citation>
    <scope>NUCLEOTIDE SEQUENCE</scope>
</reference>
<feature type="transmembrane region" description="Helical" evidence="1">
    <location>
        <begin position="78"/>
        <end position="97"/>
    </location>
</feature>
<proteinExistence type="predicted"/>
<evidence type="ECO:0000313" key="2">
    <source>
        <dbReference type="EMBL" id="CAG6535843.1"/>
    </source>
</evidence>
<evidence type="ECO:0000256" key="1">
    <source>
        <dbReference type="SAM" id="Phobius"/>
    </source>
</evidence>
<dbReference type="EMBL" id="HBUE01320518">
    <property type="protein sequence ID" value="CAG6587831.1"/>
    <property type="molecule type" value="Transcribed_RNA"/>
</dbReference>
<dbReference type="AlphaFoldDB" id="A0A8D8HIW0"/>
<accession>A0A8D8HIW0</accession>